<proteinExistence type="predicted"/>
<gene>
    <name evidence="1" type="ORF">CPELLU_LOCUS7545</name>
</gene>
<name>A0A9N9CRY5_9GLOM</name>
<dbReference type="AlphaFoldDB" id="A0A9N9CRY5"/>
<keyword evidence="2" id="KW-1185">Reference proteome</keyword>
<evidence type="ECO:0000313" key="2">
    <source>
        <dbReference type="Proteomes" id="UP000789759"/>
    </source>
</evidence>
<sequence length="197" mass="23411">MVKAIREKLKSNKRIYRSQYQPDNVIVEFDFIDSAFKPDLKHIEPEYYAICLLHLQDKVINMVRKHFNMHSKIPINAIGQFLTANKIRRNAVHEIYEFYGCSGPVWYELQFHHVKLTCLLNPIGGFLSIVIFTDSIDHLFWIICTRVVPDQIIQFNQIHLERIAPSWFNEFKNNWKQLIMRPISGSDGKRYFVDLNR</sequence>
<evidence type="ECO:0000313" key="1">
    <source>
        <dbReference type="EMBL" id="CAG8612935.1"/>
    </source>
</evidence>
<reference evidence="1" key="1">
    <citation type="submission" date="2021-06" db="EMBL/GenBank/DDBJ databases">
        <authorList>
            <person name="Kallberg Y."/>
            <person name="Tangrot J."/>
            <person name="Rosling A."/>
        </authorList>
    </citation>
    <scope>NUCLEOTIDE SEQUENCE</scope>
    <source>
        <strain evidence="1">FL966</strain>
    </source>
</reference>
<dbReference type="EMBL" id="CAJVQA010005092">
    <property type="protein sequence ID" value="CAG8612935.1"/>
    <property type="molecule type" value="Genomic_DNA"/>
</dbReference>
<protein>
    <submittedName>
        <fullName evidence="1">6259_t:CDS:1</fullName>
    </submittedName>
</protein>
<comment type="caution">
    <text evidence="1">The sequence shown here is derived from an EMBL/GenBank/DDBJ whole genome shotgun (WGS) entry which is preliminary data.</text>
</comment>
<dbReference type="Proteomes" id="UP000789759">
    <property type="component" value="Unassembled WGS sequence"/>
</dbReference>
<dbReference type="OrthoDB" id="2441238at2759"/>
<accession>A0A9N9CRY5</accession>
<organism evidence="1 2">
    <name type="scientific">Cetraspora pellucida</name>
    <dbReference type="NCBI Taxonomy" id="1433469"/>
    <lineage>
        <taxon>Eukaryota</taxon>
        <taxon>Fungi</taxon>
        <taxon>Fungi incertae sedis</taxon>
        <taxon>Mucoromycota</taxon>
        <taxon>Glomeromycotina</taxon>
        <taxon>Glomeromycetes</taxon>
        <taxon>Diversisporales</taxon>
        <taxon>Gigasporaceae</taxon>
        <taxon>Cetraspora</taxon>
    </lineage>
</organism>